<dbReference type="AlphaFoldDB" id="A0A6P8XTX0"/>
<dbReference type="Pfam" id="PF00031">
    <property type="entry name" value="Cystatin"/>
    <property type="match status" value="1"/>
</dbReference>
<evidence type="ECO:0000313" key="4">
    <source>
        <dbReference type="RefSeq" id="XP_034116649.1"/>
    </source>
</evidence>
<dbReference type="PANTHER" id="PTHR12319:SF2">
    <property type="entry name" value="CYSTATIN-LIKE PROTEIN-RELATED"/>
    <property type="match status" value="1"/>
</dbReference>
<gene>
    <name evidence="4 5" type="primary">LOC117576173</name>
</gene>
<dbReference type="InterPro" id="IPR018073">
    <property type="entry name" value="Prot_inh_cystat_CS"/>
</dbReference>
<dbReference type="GeneID" id="117576173"/>
<dbReference type="RefSeq" id="XP_034116650.1">
    <property type="nucleotide sequence ID" value="XM_034260759.2"/>
</dbReference>
<dbReference type="InterPro" id="IPR053128">
    <property type="entry name" value="Cystatin-like"/>
</dbReference>
<comment type="similarity">
    <text evidence="1">Belongs to the cystatin family.</text>
</comment>
<dbReference type="Gene3D" id="3.10.450.10">
    <property type="match status" value="1"/>
</dbReference>
<dbReference type="PANTHER" id="PTHR12319">
    <property type="entry name" value="CYSTATIN-RELATED"/>
    <property type="match status" value="1"/>
</dbReference>
<keyword evidence="3" id="KW-1185">Reference proteome</keyword>
<evidence type="ECO:0000256" key="1">
    <source>
        <dbReference type="ARBA" id="ARBA00009403"/>
    </source>
</evidence>
<dbReference type="SUPFAM" id="SSF54403">
    <property type="entry name" value="Cystatin/monellin"/>
    <property type="match status" value="1"/>
</dbReference>
<dbReference type="GO" id="GO:0004869">
    <property type="term" value="F:cysteine-type endopeptidase inhibitor activity"/>
    <property type="evidence" value="ECO:0007669"/>
    <property type="project" value="InterPro"/>
</dbReference>
<protein>
    <submittedName>
        <fullName evidence="4 5">Cystatin-like protein</fullName>
    </submittedName>
</protein>
<proteinExistence type="inferred from homology"/>
<dbReference type="OrthoDB" id="6357437at2759"/>
<sequence>MADHGDNLCGGIRQIDDENREEALDLLKKTLETLATGDGPSLKVVNVTSVSSQVVAGTLYRYKVQLSQDDDVKESYVEIWSQPWLKENGTNIKIKFDGEENNSVDKTF</sequence>
<feature type="domain" description="Cystatin" evidence="2">
    <location>
        <begin position="7"/>
        <end position="97"/>
    </location>
</feature>
<dbReference type="InterPro" id="IPR000010">
    <property type="entry name" value="Cystatin_dom"/>
</dbReference>
<dbReference type="Proteomes" id="UP000515160">
    <property type="component" value="Chromosome 2R"/>
</dbReference>
<dbReference type="PROSITE" id="PS00287">
    <property type="entry name" value="CYSTATIN"/>
    <property type="match status" value="1"/>
</dbReference>
<organism evidence="3 4">
    <name type="scientific">Drosophila albomicans</name>
    <name type="common">Fruit fly</name>
    <dbReference type="NCBI Taxonomy" id="7291"/>
    <lineage>
        <taxon>Eukaryota</taxon>
        <taxon>Metazoa</taxon>
        <taxon>Ecdysozoa</taxon>
        <taxon>Arthropoda</taxon>
        <taxon>Hexapoda</taxon>
        <taxon>Insecta</taxon>
        <taxon>Pterygota</taxon>
        <taxon>Neoptera</taxon>
        <taxon>Endopterygota</taxon>
        <taxon>Diptera</taxon>
        <taxon>Brachycera</taxon>
        <taxon>Muscomorpha</taxon>
        <taxon>Ephydroidea</taxon>
        <taxon>Drosophilidae</taxon>
        <taxon>Drosophila</taxon>
    </lineage>
</organism>
<evidence type="ECO:0000259" key="2">
    <source>
        <dbReference type="SMART" id="SM00043"/>
    </source>
</evidence>
<dbReference type="SMART" id="SM00043">
    <property type="entry name" value="CY"/>
    <property type="match status" value="1"/>
</dbReference>
<name>A0A6P8XTX0_DROAB</name>
<dbReference type="CDD" id="cd00042">
    <property type="entry name" value="CY"/>
    <property type="match status" value="1"/>
</dbReference>
<accession>A0A6P8XTX0</accession>
<dbReference type="InterPro" id="IPR046350">
    <property type="entry name" value="Cystatin_sf"/>
</dbReference>
<evidence type="ECO:0000313" key="5">
    <source>
        <dbReference type="RefSeq" id="XP_034116650.1"/>
    </source>
</evidence>
<evidence type="ECO:0000313" key="3">
    <source>
        <dbReference type="Proteomes" id="UP000515160"/>
    </source>
</evidence>
<reference evidence="4 5" key="1">
    <citation type="submission" date="2025-04" db="UniProtKB">
        <authorList>
            <consortium name="RefSeq"/>
        </authorList>
    </citation>
    <scope>IDENTIFICATION</scope>
    <source>
        <strain evidence="4 5">15112-1751.03</strain>
        <tissue evidence="4 5">Whole Adult</tissue>
    </source>
</reference>
<dbReference type="RefSeq" id="XP_034116649.1">
    <property type="nucleotide sequence ID" value="XM_034260758.2"/>
</dbReference>